<keyword evidence="2" id="KW-1185">Reference proteome</keyword>
<dbReference type="GeneID" id="30308242"/>
<dbReference type="RefSeq" id="YP_009323121.1">
    <property type="nucleotide sequence ID" value="NC_031927.1"/>
</dbReference>
<dbReference type="SUPFAM" id="SSF53756">
    <property type="entry name" value="UDP-Glycosyltransferase/glycogen phosphorylase"/>
    <property type="match status" value="1"/>
</dbReference>
<name>A0A1D8KTZ5_9CAUD</name>
<dbReference type="Gene3D" id="3.40.50.2000">
    <property type="entry name" value="Glycogen Phosphorylase B"/>
    <property type="match status" value="1"/>
</dbReference>
<protein>
    <submittedName>
        <fullName evidence="1">Uncharacterized protein</fullName>
    </submittedName>
</protein>
<organism evidence="1 2">
    <name type="scientific">Synechococcus phage S-CAM7</name>
    <dbReference type="NCBI Taxonomy" id="1883368"/>
    <lineage>
        <taxon>Viruses</taxon>
        <taxon>Duplodnaviria</taxon>
        <taxon>Heunggongvirae</taxon>
        <taxon>Uroviricota</taxon>
        <taxon>Caudoviricetes</taxon>
        <taxon>Pantevenvirales</taxon>
        <taxon>Kyanoviridae</taxon>
        <taxon>Mazuvirus</taxon>
        <taxon>Mazuvirus scam7</taxon>
    </lineage>
</organism>
<dbReference type="EMBL" id="KU686212">
    <property type="protein sequence ID" value="AOV62112.1"/>
    <property type="molecule type" value="Genomic_DNA"/>
</dbReference>
<proteinExistence type="predicted"/>
<evidence type="ECO:0000313" key="1">
    <source>
        <dbReference type="EMBL" id="AOV62112.1"/>
    </source>
</evidence>
<sequence length="314" mass="34842">MTQSIGLNNMKVLFYTDVTWSLGNIHNNLVKEFCKRGIYSNMLNWDFDYSVREFDYLNKIYDVFVTLPGPCVNLLISKGIPANKIICVAHSRFDVKHGVDSNIPWASLRSVVAISPDLVKTHKILGVDVNVELVQNGIDFELFHREPATELTRLGYFGSDFAPDVLAGTGDCKRKHLAESIANITGLPLIGTGSKLVNLCMPTLYESIDSLIMPSSSPEACGLPYMEAAAAGRLPISSSVGIIDHLGKPAGLVLRMDEESFVEQAVFQINELVASPKRFRSLCVEAQDFARHYYDWSAVIGRWIDVLTKPDNNL</sequence>
<reference evidence="1 2" key="1">
    <citation type="journal article" date="2016" name="Virology">
        <title>The genomic content and context of auxiliary metabolic genes in marine cyanomyoviruses.</title>
        <authorList>
            <person name="Crummett L.T."/>
            <person name="Puxty R.J."/>
            <person name="Weihe C."/>
            <person name="Marston M.F."/>
            <person name="Martiny J.B."/>
        </authorList>
    </citation>
    <scope>NUCLEOTIDE SEQUENCE [LARGE SCALE GENOMIC DNA]</scope>
    <source>
        <strain evidence="1">0910CC49</strain>
    </source>
</reference>
<accession>A0A1D8KTZ5</accession>
<dbReference type="Proteomes" id="UP000203902">
    <property type="component" value="Segment"/>
</dbReference>
<gene>
    <name evidence="1" type="ORF">C490910_188</name>
</gene>
<dbReference type="KEGG" id="vg:30308242"/>
<evidence type="ECO:0000313" key="2">
    <source>
        <dbReference type="Proteomes" id="UP000203902"/>
    </source>
</evidence>
<dbReference type="Pfam" id="PF13692">
    <property type="entry name" value="Glyco_trans_1_4"/>
    <property type="match status" value="1"/>
</dbReference>